<name>A0AAJ6QQL6_9ACAR</name>
<dbReference type="InterPro" id="IPR036322">
    <property type="entry name" value="WD40_repeat_dom_sf"/>
</dbReference>
<dbReference type="GO" id="GO:0005634">
    <property type="term" value="C:nucleus"/>
    <property type="evidence" value="ECO:0007669"/>
    <property type="project" value="TreeGrafter"/>
</dbReference>
<keyword evidence="5" id="KW-1185">Reference proteome</keyword>
<dbReference type="GO" id="GO:0030674">
    <property type="term" value="F:protein-macromolecule adaptor activity"/>
    <property type="evidence" value="ECO:0007669"/>
    <property type="project" value="TreeGrafter"/>
</dbReference>
<evidence type="ECO:0000256" key="2">
    <source>
        <dbReference type="ARBA" id="ARBA00022786"/>
    </source>
</evidence>
<dbReference type="SUPFAM" id="SSF50978">
    <property type="entry name" value="WD40 repeat-like"/>
    <property type="match status" value="1"/>
</dbReference>
<dbReference type="Gene3D" id="2.130.10.10">
    <property type="entry name" value="YVTN repeat-like/Quinoprotein amine dehydrogenase"/>
    <property type="match status" value="2"/>
</dbReference>
<dbReference type="PANTHER" id="PTHR22852">
    <property type="entry name" value="LETHAL 2 DENTICLELESS PROTEIN RETINOIC ACID-REGULATED NUCLEAR MATRIX-ASSOCIATED PROTEIN"/>
    <property type="match status" value="1"/>
</dbReference>
<dbReference type="GO" id="GO:0043161">
    <property type="term" value="P:proteasome-mediated ubiquitin-dependent protein catabolic process"/>
    <property type="evidence" value="ECO:0007669"/>
    <property type="project" value="TreeGrafter"/>
</dbReference>
<dbReference type="InterPro" id="IPR051865">
    <property type="entry name" value="WD-repeat_CDT2_adapter"/>
</dbReference>
<comment type="pathway">
    <text evidence="1">Protein modification; protein ubiquitination.</text>
</comment>
<dbReference type="Proteomes" id="UP000694867">
    <property type="component" value="Unplaced"/>
</dbReference>
<organism evidence="5 6">
    <name type="scientific">Galendromus occidentalis</name>
    <name type="common">western predatory mite</name>
    <dbReference type="NCBI Taxonomy" id="34638"/>
    <lineage>
        <taxon>Eukaryota</taxon>
        <taxon>Metazoa</taxon>
        <taxon>Ecdysozoa</taxon>
        <taxon>Arthropoda</taxon>
        <taxon>Chelicerata</taxon>
        <taxon>Arachnida</taxon>
        <taxon>Acari</taxon>
        <taxon>Parasitiformes</taxon>
        <taxon>Mesostigmata</taxon>
        <taxon>Gamasina</taxon>
        <taxon>Phytoseioidea</taxon>
        <taxon>Phytoseiidae</taxon>
        <taxon>Typhlodrominae</taxon>
        <taxon>Galendromus</taxon>
    </lineage>
</organism>
<comment type="similarity">
    <text evidence="3">Belongs to the WD repeat cdt2 family.</text>
</comment>
<dbReference type="RefSeq" id="XP_003740689.1">
    <property type="nucleotide sequence ID" value="XM_003740641.2"/>
</dbReference>
<proteinExistence type="inferred from homology"/>
<gene>
    <name evidence="6" type="primary">LOC100902443</name>
</gene>
<accession>A0AAJ6QQL6</accession>
<evidence type="ECO:0000256" key="1">
    <source>
        <dbReference type="ARBA" id="ARBA00004906"/>
    </source>
</evidence>
<evidence type="ECO:0000313" key="6">
    <source>
        <dbReference type="RefSeq" id="XP_003740689.1"/>
    </source>
</evidence>
<dbReference type="PANTHER" id="PTHR22852:SF0">
    <property type="entry name" value="DENTICLELESS PROTEIN HOMOLOG"/>
    <property type="match status" value="1"/>
</dbReference>
<dbReference type="KEGG" id="goe:100902443"/>
<evidence type="ECO:0000313" key="5">
    <source>
        <dbReference type="Proteomes" id="UP000694867"/>
    </source>
</evidence>
<dbReference type="SMART" id="SM00320">
    <property type="entry name" value="WD40"/>
    <property type="match status" value="5"/>
</dbReference>
<dbReference type="InterPro" id="IPR001680">
    <property type="entry name" value="WD40_rpt"/>
</dbReference>
<dbReference type="InterPro" id="IPR015943">
    <property type="entry name" value="WD40/YVTN_repeat-like_dom_sf"/>
</dbReference>
<sequence length="522" mass="58489">MDDLRSLRRRKVGQKFNGLSYVEYQKSRGFNLGKWRPPVELLKGIDKVRIPSDMLQDSDAHPIVCRFRAHHDHILAIANEDGVIEIIDTIHNKFQPKKTMTPHPSMISDISWLSPNHLLSGTCPPHNQVGIVDVDRGQEIWSKGRLHKGSVKVVAKKATEEDVFASGGRDGDIIVYDKRVDDQVLRVHGAHPKKGDKRNKSNGSYGVTSLNFRGNHHLISTASGGGFILVWDLRRSYSLMREPRPFLKLSADIPESSGFTYATVCPERRSLYAQCSDNIIYSFDINTYADKPVSIFYGHNAGRGEGAYFIKMDVSPSGRYLAIGSPRMDELCEEQPIPIFDTKRPGPPLLMLKGHYAEPTCPSWCTDLKLASCGDDQQLILWEPVSAEDTNRIVYGYCEGFKEKPLSDKIMQMHEQYNRPKECDATPRVNKTIRCSVSLADWLKSSPGTPQSPATMRSPLTPLRMRASTPSQKRSSSQTSSAANPQTPKRKKLSTPRSKAITGFFPKERETDPSGPRTPTSH</sequence>
<evidence type="ECO:0000256" key="3">
    <source>
        <dbReference type="ARBA" id="ARBA00038344"/>
    </source>
</evidence>
<feature type="compositionally biased region" description="Low complexity" evidence="4">
    <location>
        <begin position="466"/>
        <end position="487"/>
    </location>
</feature>
<feature type="compositionally biased region" description="Polar residues" evidence="4">
    <location>
        <begin position="446"/>
        <end position="455"/>
    </location>
</feature>
<protein>
    <submittedName>
        <fullName evidence="6">Denticleless protein homolog</fullName>
    </submittedName>
</protein>
<keyword evidence="2" id="KW-0833">Ubl conjugation pathway</keyword>
<evidence type="ECO:0000256" key="4">
    <source>
        <dbReference type="SAM" id="MobiDB-lite"/>
    </source>
</evidence>
<dbReference type="Pfam" id="PF00400">
    <property type="entry name" value="WD40"/>
    <property type="match status" value="1"/>
</dbReference>
<dbReference type="AlphaFoldDB" id="A0AAJ6QQL6"/>
<reference evidence="6" key="1">
    <citation type="submission" date="2025-08" db="UniProtKB">
        <authorList>
            <consortium name="RefSeq"/>
        </authorList>
    </citation>
    <scope>IDENTIFICATION</scope>
</reference>
<dbReference type="GeneID" id="100902443"/>
<feature type="region of interest" description="Disordered" evidence="4">
    <location>
        <begin position="442"/>
        <end position="522"/>
    </location>
</feature>